<evidence type="ECO:0000313" key="10">
    <source>
        <dbReference type="Proteomes" id="UP000712157"/>
    </source>
</evidence>
<keyword evidence="5" id="KW-0067">ATP-binding</keyword>
<dbReference type="AlphaFoldDB" id="A0A949K327"/>
<dbReference type="GO" id="GO:0008993">
    <property type="term" value="F:rhamnulokinase activity"/>
    <property type="evidence" value="ECO:0007669"/>
    <property type="project" value="InterPro"/>
</dbReference>
<keyword evidence="4" id="KW-0418">Kinase</keyword>
<gene>
    <name evidence="9" type="ORF">KTH89_21670</name>
</gene>
<sequence length="497" mass="55619">MDNYIIVDLGASNGRVIVANYGDDKFDFDIVYRFDNVPVFANEGEYFWDILRILSDVKAGIQKALKKYPDAHSVAIDSFGCDFGFIDEEGRLMGNPLHYRDESQHRLSAEMHSILSEEELFELSQGPCNRIMGIYKLYSLKKKNASEYRYGAHLLMIPDLLNYFLTGKVTNEFTNATMTLMVDQKNRCWETKICEKLGLRSDIFTKLSEPGTLLGPIKPSVCEELGINPINVVIPATHDTASAVSGIPVVENDKTWGFVSLGTWALAGLELDGPMTDPAVVPLEFGNEGGVAGKSMLLKNINGLWVIQQCRKKWNHDAGREISWDEIVKEAQAADDLNCVFDVDEGPFGEFQPDMPGMIQKYCRETYQDVPQTLGEVARCAYKSLALTIRKNFEAVTNVTGDKLELLQLVGGGTQNHMLCQWIADAMGIPAVCGPTETTAVGNLIFQLIADQKIKDVEEGRALCANSSELYHCAPADREYWDNQYKCYLKILERRKL</sequence>
<dbReference type="Gene3D" id="3.30.420.40">
    <property type="match status" value="2"/>
</dbReference>
<dbReference type="CDD" id="cd07771">
    <property type="entry name" value="ASKHA_NBD_FGGY_RhaB-like"/>
    <property type="match status" value="1"/>
</dbReference>
<evidence type="ECO:0000259" key="7">
    <source>
        <dbReference type="Pfam" id="PF00370"/>
    </source>
</evidence>
<evidence type="ECO:0000256" key="2">
    <source>
        <dbReference type="ARBA" id="ARBA00022679"/>
    </source>
</evidence>
<keyword evidence="3" id="KW-0547">Nucleotide-binding</keyword>
<evidence type="ECO:0000256" key="6">
    <source>
        <dbReference type="ARBA" id="ARBA00023308"/>
    </source>
</evidence>
<comment type="caution">
    <text evidence="9">The sequence shown here is derived from an EMBL/GenBank/DDBJ whole genome shotgun (WGS) entry which is preliminary data.</text>
</comment>
<dbReference type="Proteomes" id="UP000712157">
    <property type="component" value="Unassembled WGS sequence"/>
</dbReference>
<dbReference type="Pfam" id="PF00370">
    <property type="entry name" value="FGGY_N"/>
    <property type="match status" value="1"/>
</dbReference>
<dbReference type="InterPro" id="IPR013449">
    <property type="entry name" value="Rhamnulokinase"/>
</dbReference>
<keyword evidence="10" id="KW-1185">Reference proteome</keyword>
<feature type="domain" description="Carbohydrate kinase FGGY N-terminal" evidence="7">
    <location>
        <begin position="4"/>
        <end position="245"/>
    </location>
</feature>
<dbReference type="InterPro" id="IPR018485">
    <property type="entry name" value="FGGY_C"/>
</dbReference>
<keyword evidence="6" id="KW-0684">Rhamnose metabolism</keyword>
<protein>
    <submittedName>
        <fullName evidence="9">Rhamnulokinase</fullName>
    </submittedName>
</protein>
<dbReference type="InterPro" id="IPR018484">
    <property type="entry name" value="FGGY_N"/>
</dbReference>
<dbReference type="EMBL" id="JAHQCW010000051">
    <property type="protein sequence ID" value="MBU9739151.1"/>
    <property type="molecule type" value="Genomic_DNA"/>
</dbReference>
<name>A0A949K327_9FIRM</name>
<reference evidence="9" key="1">
    <citation type="submission" date="2021-06" db="EMBL/GenBank/DDBJ databases">
        <title>Description of novel taxa of the family Lachnospiraceae.</title>
        <authorList>
            <person name="Chaplin A.V."/>
            <person name="Sokolova S.R."/>
            <person name="Pikina A.P."/>
            <person name="Korzhanova M."/>
            <person name="Belova V."/>
            <person name="Korostin D."/>
            <person name="Efimov B.A."/>
        </authorList>
    </citation>
    <scope>NUCLEOTIDE SEQUENCE</scope>
    <source>
        <strain evidence="9">ASD5720</strain>
    </source>
</reference>
<dbReference type="SUPFAM" id="SSF53067">
    <property type="entry name" value="Actin-like ATPase domain"/>
    <property type="match status" value="2"/>
</dbReference>
<evidence type="ECO:0000256" key="1">
    <source>
        <dbReference type="ARBA" id="ARBA00009156"/>
    </source>
</evidence>
<evidence type="ECO:0000259" key="8">
    <source>
        <dbReference type="Pfam" id="PF02782"/>
    </source>
</evidence>
<dbReference type="GO" id="GO:0005524">
    <property type="term" value="F:ATP binding"/>
    <property type="evidence" value="ECO:0007669"/>
    <property type="project" value="UniProtKB-KW"/>
</dbReference>
<keyword evidence="2" id="KW-0808">Transferase</keyword>
<evidence type="ECO:0000256" key="4">
    <source>
        <dbReference type="ARBA" id="ARBA00022777"/>
    </source>
</evidence>
<accession>A0A949K327</accession>
<dbReference type="InterPro" id="IPR043129">
    <property type="entry name" value="ATPase_NBD"/>
</dbReference>
<evidence type="ECO:0000256" key="3">
    <source>
        <dbReference type="ARBA" id="ARBA00022741"/>
    </source>
</evidence>
<comment type="similarity">
    <text evidence="1">Belongs to the FGGY kinase family.</text>
</comment>
<evidence type="ECO:0000256" key="5">
    <source>
        <dbReference type="ARBA" id="ARBA00022840"/>
    </source>
</evidence>
<dbReference type="InterPro" id="IPR050406">
    <property type="entry name" value="FGGY_Carb_Kinase"/>
</dbReference>
<dbReference type="Pfam" id="PF02782">
    <property type="entry name" value="FGGY_C"/>
    <property type="match status" value="1"/>
</dbReference>
<dbReference type="GO" id="GO:0019301">
    <property type="term" value="P:rhamnose catabolic process"/>
    <property type="evidence" value="ECO:0007669"/>
    <property type="project" value="InterPro"/>
</dbReference>
<dbReference type="PANTHER" id="PTHR43095">
    <property type="entry name" value="SUGAR KINASE"/>
    <property type="match status" value="1"/>
</dbReference>
<evidence type="ECO:0000313" key="9">
    <source>
        <dbReference type="EMBL" id="MBU9739151.1"/>
    </source>
</evidence>
<dbReference type="RefSeq" id="WP_158347047.1">
    <property type="nucleotide sequence ID" value="NZ_JAHQCW010000051.1"/>
</dbReference>
<organism evidence="9 10">
    <name type="scientific">Diplocloster agilis</name>
    <dbReference type="NCBI Taxonomy" id="2850323"/>
    <lineage>
        <taxon>Bacteria</taxon>
        <taxon>Bacillati</taxon>
        <taxon>Bacillota</taxon>
        <taxon>Clostridia</taxon>
        <taxon>Lachnospirales</taxon>
        <taxon>Lachnospiraceae</taxon>
        <taxon>Diplocloster</taxon>
    </lineage>
</organism>
<feature type="domain" description="Carbohydrate kinase FGGY C-terminal" evidence="8">
    <location>
        <begin position="258"/>
        <end position="450"/>
    </location>
</feature>
<proteinExistence type="inferred from homology"/>